<accession>A0AAV3QF12</accession>
<keyword evidence="2" id="KW-1185">Reference proteome</keyword>
<proteinExistence type="predicted"/>
<dbReference type="Proteomes" id="UP001454036">
    <property type="component" value="Unassembled WGS sequence"/>
</dbReference>
<evidence type="ECO:0000313" key="1">
    <source>
        <dbReference type="EMBL" id="GAA0162614.1"/>
    </source>
</evidence>
<comment type="caution">
    <text evidence="1">The sequence shown here is derived from an EMBL/GenBank/DDBJ whole genome shotgun (WGS) entry which is preliminary data.</text>
</comment>
<gene>
    <name evidence="1" type="ORF">LIER_43615</name>
</gene>
<dbReference type="AlphaFoldDB" id="A0AAV3QF12"/>
<dbReference type="EMBL" id="BAABME010036804">
    <property type="protein sequence ID" value="GAA0162614.1"/>
    <property type="molecule type" value="Genomic_DNA"/>
</dbReference>
<sequence>MASRVDETCVFCAGKRVSRCEYSGFIWRKLLGMVNVYRDSQCWDQELQWLMGWHGKGQFQTLLMKLGLCATVYYVWQARNNQMHGKESRESLVVLRHIVGMVADRVRGCKRLKKTKLDWEIFLMWNISLNVFCN</sequence>
<reference evidence="1 2" key="1">
    <citation type="submission" date="2024-01" db="EMBL/GenBank/DDBJ databases">
        <title>The complete chloroplast genome sequence of Lithospermum erythrorhizon: insights into the phylogenetic relationship among Boraginaceae species and the maternal lineages of purple gromwells.</title>
        <authorList>
            <person name="Okada T."/>
            <person name="Watanabe K."/>
        </authorList>
    </citation>
    <scope>NUCLEOTIDE SEQUENCE [LARGE SCALE GENOMIC DNA]</scope>
</reference>
<evidence type="ECO:0000313" key="2">
    <source>
        <dbReference type="Proteomes" id="UP001454036"/>
    </source>
</evidence>
<name>A0AAV3QF12_LITER</name>
<protein>
    <submittedName>
        <fullName evidence="1">Uncharacterized protein</fullName>
    </submittedName>
</protein>
<organism evidence="1 2">
    <name type="scientific">Lithospermum erythrorhizon</name>
    <name type="common">Purple gromwell</name>
    <name type="synonym">Lithospermum officinale var. erythrorhizon</name>
    <dbReference type="NCBI Taxonomy" id="34254"/>
    <lineage>
        <taxon>Eukaryota</taxon>
        <taxon>Viridiplantae</taxon>
        <taxon>Streptophyta</taxon>
        <taxon>Embryophyta</taxon>
        <taxon>Tracheophyta</taxon>
        <taxon>Spermatophyta</taxon>
        <taxon>Magnoliopsida</taxon>
        <taxon>eudicotyledons</taxon>
        <taxon>Gunneridae</taxon>
        <taxon>Pentapetalae</taxon>
        <taxon>asterids</taxon>
        <taxon>lamiids</taxon>
        <taxon>Boraginales</taxon>
        <taxon>Boraginaceae</taxon>
        <taxon>Boraginoideae</taxon>
        <taxon>Lithospermeae</taxon>
        <taxon>Lithospermum</taxon>
    </lineage>
</organism>